<dbReference type="EMBL" id="CP042905">
    <property type="protein sequence ID" value="QEE15383.1"/>
    <property type="molecule type" value="Genomic_DNA"/>
</dbReference>
<dbReference type="Pfam" id="PF00348">
    <property type="entry name" value="polyprenyl_synt"/>
    <property type="match status" value="1"/>
</dbReference>
<dbReference type="InterPro" id="IPR033749">
    <property type="entry name" value="Polyprenyl_synt_CS"/>
</dbReference>
<evidence type="ECO:0000313" key="8">
    <source>
        <dbReference type="Proteomes" id="UP000321408"/>
    </source>
</evidence>
<reference evidence="7 8" key="2">
    <citation type="journal article" date="2024" name="Int. J. Syst. Evol. Microbiol.">
        <title>Promethearchaeum syntrophicum gen. nov., sp. nov., an anaerobic, obligately syntrophic archaeon, the first isolate of the lineage 'Asgard' archaea, and proposal of the new archaeal phylum Promethearchaeota phyl. nov. and kingdom Promethearchaeati regn. nov.</title>
        <authorList>
            <person name="Imachi H."/>
            <person name="Nobu M.K."/>
            <person name="Kato S."/>
            <person name="Takaki Y."/>
            <person name="Miyazaki M."/>
            <person name="Miyata M."/>
            <person name="Ogawara M."/>
            <person name="Saito Y."/>
            <person name="Sakai S."/>
            <person name="Tahara Y.O."/>
            <person name="Takano Y."/>
            <person name="Tasumi E."/>
            <person name="Uematsu K."/>
            <person name="Yoshimura T."/>
            <person name="Itoh T."/>
            <person name="Ohkuma M."/>
            <person name="Takai K."/>
        </authorList>
    </citation>
    <scope>NUCLEOTIDE SEQUENCE [LARGE SCALE GENOMIC DNA]</scope>
    <source>
        <strain evidence="7 8">MK-D1</strain>
    </source>
</reference>
<protein>
    <submittedName>
        <fullName evidence="7">Polyprenyl synthetase family protein</fullName>
        <ecNumber evidence="7">2.5.1.-</ecNumber>
    </submittedName>
</protein>
<comment type="similarity">
    <text evidence="2 6">Belongs to the FPP/GGPP synthase family.</text>
</comment>
<dbReference type="AlphaFoldDB" id="A0A5B9D8I8"/>
<comment type="cofactor">
    <cofactor evidence="1">
        <name>Mg(2+)</name>
        <dbReference type="ChEBI" id="CHEBI:18420"/>
    </cofactor>
</comment>
<evidence type="ECO:0000313" key="7">
    <source>
        <dbReference type="EMBL" id="QEE15383.1"/>
    </source>
</evidence>
<dbReference type="SUPFAM" id="SSF48576">
    <property type="entry name" value="Terpenoid synthases"/>
    <property type="match status" value="1"/>
</dbReference>
<keyword evidence="5" id="KW-0460">Magnesium</keyword>
<dbReference type="GO" id="GO:0004311">
    <property type="term" value="F:geranylgeranyl diphosphate synthase activity"/>
    <property type="evidence" value="ECO:0007669"/>
    <property type="project" value="UniProtKB-EC"/>
</dbReference>
<dbReference type="OrthoDB" id="26738at2157"/>
<evidence type="ECO:0000256" key="6">
    <source>
        <dbReference type="RuleBase" id="RU004466"/>
    </source>
</evidence>
<dbReference type="PANTHER" id="PTHR12001:SF85">
    <property type="entry name" value="SHORT CHAIN ISOPRENYL DIPHOSPHATE SYNTHASE"/>
    <property type="match status" value="1"/>
</dbReference>
<dbReference type="EC" id="2.5.1.-" evidence="7"/>
<dbReference type="PROSITE" id="PS00444">
    <property type="entry name" value="POLYPRENYL_SYNTHASE_2"/>
    <property type="match status" value="1"/>
</dbReference>
<evidence type="ECO:0000256" key="5">
    <source>
        <dbReference type="ARBA" id="ARBA00022842"/>
    </source>
</evidence>
<reference evidence="7 8" key="1">
    <citation type="journal article" date="2020" name="Nature">
        <title>Isolation of an archaeon at the prokaryote-eukaryote interface.</title>
        <authorList>
            <person name="Imachi H."/>
            <person name="Nobu M.K."/>
            <person name="Nakahara N."/>
            <person name="Morono Y."/>
            <person name="Ogawara M."/>
            <person name="Takaki Y."/>
            <person name="Takano Y."/>
            <person name="Uematsu K."/>
            <person name="Ikuta T."/>
            <person name="Ito M."/>
            <person name="Matsui Y."/>
            <person name="Miyazaki M."/>
            <person name="Murata K."/>
            <person name="Saito Y."/>
            <person name="Sakai S."/>
            <person name="Song C."/>
            <person name="Tasumi E."/>
            <person name="Yamanaka Y."/>
            <person name="Yamaguchi T."/>
            <person name="Kamagata Y."/>
            <person name="Tamaki H."/>
            <person name="Takai K."/>
        </authorList>
    </citation>
    <scope>NUCLEOTIDE SEQUENCE [LARGE SCALE GENOMIC DNA]</scope>
    <source>
        <strain evidence="7 8">MK-D1</strain>
    </source>
</reference>
<dbReference type="KEGG" id="psyt:DSAG12_01208"/>
<evidence type="ECO:0000256" key="1">
    <source>
        <dbReference type="ARBA" id="ARBA00001946"/>
    </source>
</evidence>
<proteinExistence type="inferred from homology"/>
<name>A0A5B9D8I8_9ARCH</name>
<keyword evidence="8" id="KW-1185">Reference proteome</keyword>
<keyword evidence="3 6" id="KW-0808">Transferase</keyword>
<accession>A0A5B9D8I8</accession>
<gene>
    <name evidence="7" type="ORF">DSAG12_01208</name>
</gene>
<organism evidence="7 8">
    <name type="scientific">Promethearchaeum syntrophicum</name>
    <dbReference type="NCBI Taxonomy" id="2594042"/>
    <lineage>
        <taxon>Archaea</taxon>
        <taxon>Promethearchaeati</taxon>
        <taxon>Promethearchaeota</taxon>
        <taxon>Promethearchaeia</taxon>
        <taxon>Promethearchaeales</taxon>
        <taxon>Promethearchaeaceae</taxon>
        <taxon>Promethearchaeum</taxon>
    </lineage>
</organism>
<dbReference type="Gene3D" id="1.10.600.10">
    <property type="entry name" value="Farnesyl Diphosphate Synthase"/>
    <property type="match status" value="1"/>
</dbReference>
<evidence type="ECO:0000256" key="3">
    <source>
        <dbReference type="ARBA" id="ARBA00022679"/>
    </source>
</evidence>
<keyword evidence="4" id="KW-0479">Metal-binding</keyword>
<dbReference type="RefSeq" id="WP_162306590.1">
    <property type="nucleotide sequence ID" value="NZ_CP042905.2"/>
</dbReference>
<dbReference type="InterPro" id="IPR008949">
    <property type="entry name" value="Isoprenoid_synthase_dom_sf"/>
</dbReference>
<dbReference type="CDD" id="cd00685">
    <property type="entry name" value="Trans_IPPS_HT"/>
    <property type="match status" value="1"/>
</dbReference>
<dbReference type="InterPro" id="IPR000092">
    <property type="entry name" value="Polyprenyl_synt"/>
</dbReference>
<evidence type="ECO:0000256" key="4">
    <source>
        <dbReference type="ARBA" id="ARBA00022723"/>
    </source>
</evidence>
<dbReference type="PANTHER" id="PTHR12001">
    <property type="entry name" value="GERANYLGERANYL PYROPHOSPHATE SYNTHASE"/>
    <property type="match status" value="1"/>
</dbReference>
<dbReference type="GO" id="GO:0008299">
    <property type="term" value="P:isoprenoid biosynthetic process"/>
    <property type="evidence" value="ECO:0007669"/>
    <property type="project" value="InterPro"/>
</dbReference>
<dbReference type="GO" id="GO:0046872">
    <property type="term" value="F:metal ion binding"/>
    <property type="evidence" value="ECO:0007669"/>
    <property type="project" value="UniProtKB-KW"/>
</dbReference>
<evidence type="ECO:0000256" key="2">
    <source>
        <dbReference type="ARBA" id="ARBA00006706"/>
    </source>
</evidence>
<dbReference type="GeneID" id="41329203"/>
<dbReference type="Proteomes" id="UP000321408">
    <property type="component" value="Chromosome"/>
</dbReference>
<sequence length="330" mass="37621">MDNSELTKKKFQEIAEKIDDFILNNLSNKVLTLWKASQHYITAGGKRLRPFFIIKAYSLLAENYENIIPIAAAVEILHTFSLIHDDIMDQDPIRRNVPTVHTKWDESLAILAGDFLLSQAFVFVHHAKIPQDIKYRVLLELGRVSSKLCEGQTMDIEFEERIDVSIEEYMRMVELKTGALFEVSTFIGGLCAKASKIQLKSLEEFGNKFGISFQIIDDILGLIGDEKKFGKPIGSDLREGKKTFLLIYALEHLKNQEKRELITILSKKEKTNEDISKGIELIKNSGAIEIAKKIVKNKLDEAIAKLEIFPDSESKKELQKLALFSIQRTY</sequence>
<dbReference type="SFLD" id="SFLDG01017">
    <property type="entry name" value="Polyprenyl_Transferase_Like"/>
    <property type="match status" value="1"/>
</dbReference>
<dbReference type="SFLD" id="SFLDS00005">
    <property type="entry name" value="Isoprenoid_Synthase_Type_I"/>
    <property type="match status" value="1"/>
</dbReference>